<accession>A0A060T1S8</accession>
<evidence type="ECO:0000313" key="1">
    <source>
        <dbReference type="EMBL" id="CDP34913.1"/>
    </source>
</evidence>
<dbReference type="EMBL" id="HG937693">
    <property type="protein sequence ID" value="CDP34913.1"/>
    <property type="molecule type" value="Genomic_DNA"/>
</dbReference>
<name>A0A060T1S8_BLAAD</name>
<proteinExistence type="predicted"/>
<reference evidence="1" key="2">
    <citation type="submission" date="2014-06" db="EMBL/GenBank/DDBJ databases">
        <title>The complete genome of Blastobotrys (Arxula) adeninivorans LS3 - a yeast of biotechnological interest.</title>
        <authorList>
            <person name="Kunze G."/>
            <person name="Gaillardin C."/>
            <person name="Czernicka M."/>
            <person name="Durrens P."/>
            <person name="Martin T."/>
            <person name="Boer E."/>
            <person name="Gabaldon T."/>
            <person name="Cruz J."/>
            <person name="Talla E."/>
            <person name="Marck C."/>
            <person name="Goffeau A."/>
            <person name="Barbe V."/>
            <person name="Baret P."/>
            <person name="Baronian K."/>
            <person name="Beier S."/>
            <person name="Bleykasten C."/>
            <person name="Bode R."/>
            <person name="Casaregola S."/>
            <person name="Despons L."/>
            <person name="Fairhead C."/>
            <person name="Giersberg M."/>
            <person name="Gierski P."/>
            <person name="Hahnel U."/>
            <person name="Hartmann A."/>
            <person name="Jankowska D."/>
            <person name="Jubin C."/>
            <person name="Jung P."/>
            <person name="Lafontaine I."/>
            <person name="Leh-Louis V."/>
            <person name="Lemaire M."/>
            <person name="Marcet-Houben M."/>
            <person name="Mascher M."/>
            <person name="Morel G."/>
            <person name="Richard G.-F."/>
            <person name="Riechen J."/>
            <person name="Sacerdot C."/>
            <person name="Sarkar A."/>
            <person name="Savel G."/>
            <person name="Schacherer J."/>
            <person name="Sherman D."/>
            <person name="Straub M.-L."/>
            <person name="Stein N."/>
            <person name="Thierry A."/>
            <person name="Trautwein-Schult A."/>
            <person name="Westhof E."/>
            <person name="Worch S."/>
            <person name="Dujon B."/>
            <person name="Souciet J.-L."/>
            <person name="Wincker P."/>
            <person name="Scholz U."/>
            <person name="Neuveglise N."/>
        </authorList>
    </citation>
    <scope>NUCLEOTIDE SEQUENCE</scope>
    <source>
        <strain evidence="1">LS3</strain>
    </source>
</reference>
<dbReference type="PhylomeDB" id="A0A060T1S8"/>
<sequence length="612" mass="68075">MSFSRITSGNAKVFVRSLASSLGPSNAPSPSTSAPLFRSNNPNTYQFAILCPTRSNSSSIWTQDRSFFTHPASSVVNSNGPALGAIGSTSACMSTDATSAAAVVNGGGPQGHTHPKNIARQAHRGEINRMAELTASVGKPATYQSLVEDVETIDKAMKIYKGLADKGLVTAKETATLVRTIHVVFDNQKRQFQVISFERSKKTKYIASKLLEHLTVITNYLLAGSVITTAFGLMQLFTCYMIMGQPERGIEVWHELIASAQVSDETKKLAKDPKVVGAVVELNLALGRTIDEIEAVYNSSREAGFSHANLEHSLARAYILYGHVPEALQLFANMVKTYPKEYYHLVRVHETFVGDCADVDVARSFFEEAVANQTPYSIQLHPSAILRLMQRQWQRDHSYDDQLEIWSKYMASLRPGMKESRYNVVTYNLITVLVEAYPEPTPEALDKLKELISTYSKHHERISRIFLNTLLSRVAPAWKDTNVILGTISMYEQYGVLNASDSLRVILNSLAFAEVDNSVIDKFWSQRISLENERVEVYDFSALARACSFEGRHDLFAKLVKDAVDNARFSRSVKKNSLLEYFNTVPEVKFAQSVIADLFPDAPINESGYFSA</sequence>
<protein>
    <submittedName>
        <fullName evidence="1">ARAD1C23342p</fullName>
    </submittedName>
</protein>
<gene>
    <name evidence="1" type="ORF">GNLVRS02_ARAD1C23342g</name>
</gene>
<reference evidence="1" key="1">
    <citation type="submission" date="2014-02" db="EMBL/GenBank/DDBJ databases">
        <authorList>
            <person name="Genoscope - CEA"/>
        </authorList>
    </citation>
    <scope>NUCLEOTIDE SEQUENCE</scope>
    <source>
        <strain evidence="1">LS3</strain>
    </source>
</reference>
<organism evidence="1">
    <name type="scientific">Blastobotrys adeninivorans</name>
    <name type="common">Yeast</name>
    <name type="synonym">Arxula adeninivorans</name>
    <dbReference type="NCBI Taxonomy" id="409370"/>
    <lineage>
        <taxon>Eukaryota</taxon>
        <taxon>Fungi</taxon>
        <taxon>Dikarya</taxon>
        <taxon>Ascomycota</taxon>
        <taxon>Saccharomycotina</taxon>
        <taxon>Dipodascomycetes</taxon>
        <taxon>Dipodascales</taxon>
        <taxon>Trichomonascaceae</taxon>
        <taxon>Blastobotrys</taxon>
    </lineage>
</organism>
<dbReference type="AlphaFoldDB" id="A0A060T1S8"/>